<keyword evidence="8 12" id="KW-0560">Oxidoreductase</keyword>
<dbReference type="GO" id="GO:0016539">
    <property type="term" value="P:intein-mediated protein splicing"/>
    <property type="evidence" value="ECO:0007669"/>
    <property type="project" value="InterPro"/>
</dbReference>
<dbReference type="GO" id="GO:0005524">
    <property type="term" value="F:ATP binding"/>
    <property type="evidence" value="ECO:0007669"/>
    <property type="project" value="UniProtKB-UniRule"/>
</dbReference>
<dbReference type="RefSeq" id="WP_081142950.1">
    <property type="nucleotide sequence ID" value="NZ_CP015363.1"/>
</dbReference>
<dbReference type="GO" id="GO:0004519">
    <property type="term" value="F:endonuclease activity"/>
    <property type="evidence" value="ECO:0007669"/>
    <property type="project" value="InterPro"/>
</dbReference>
<reference evidence="15 16" key="1">
    <citation type="submission" date="2011-10" db="EMBL/GenBank/DDBJ databases">
        <title>Metabolic and evolutionary patterns in the extreme acidophile Ferroplasma acidiphilum.</title>
        <authorList>
            <person name="Golyshina O.V."/>
            <person name="Kozyavkin S.A."/>
            <person name="Tatusov R.L."/>
            <person name="Slesarev A.I."/>
            <person name="Golyshin P.N."/>
        </authorList>
    </citation>
    <scope>NUCLEOTIDE SEQUENCE [LARGE SCALE GENOMIC DNA]</scope>
    <source>
        <strain evidence="16">Y</strain>
    </source>
</reference>
<evidence type="ECO:0000313" key="15">
    <source>
        <dbReference type="EMBL" id="ARD85390.1"/>
    </source>
</evidence>
<dbReference type="Pfam" id="PF02867">
    <property type="entry name" value="Ribonuc_red_lgC"/>
    <property type="match status" value="2"/>
</dbReference>
<evidence type="ECO:0000256" key="8">
    <source>
        <dbReference type="ARBA" id="ARBA00023002"/>
    </source>
</evidence>
<dbReference type="SMART" id="SM00305">
    <property type="entry name" value="HintC"/>
    <property type="match status" value="1"/>
</dbReference>
<dbReference type="PROSITE" id="PS51161">
    <property type="entry name" value="ATP_CONE"/>
    <property type="match status" value="1"/>
</dbReference>
<dbReference type="GeneID" id="31677032"/>
<organism evidence="15 16">
    <name type="scientific">Ferroplasma acidiphilum</name>
    <dbReference type="NCBI Taxonomy" id="74969"/>
    <lineage>
        <taxon>Archaea</taxon>
        <taxon>Methanobacteriati</taxon>
        <taxon>Thermoplasmatota</taxon>
        <taxon>Thermoplasmata</taxon>
        <taxon>Thermoplasmatales</taxon>
        <taxon>Ferroplasmaceae</taxon>
        <taxon>Ferroplasma</taxon>
    </lineage>
</organism>
<dbReference type="STRING" id="74969.FAD_1541"/>
<dbReference type="CDD" id="cd00081">
    <property type="entry name" value="Hint"/>
    <property type="match status" value="2"/>
</dbReference>
<dbReference type="PROSITE" id="PS50817">
    <property type="entry name" value="INTEIN_N_TER"/>
    <property type="match status" value="1"/>
</dbReference>
<comment type="cofactor">
    <cofactor evidence="1">
        <name>adenosylcob(III)alamin</name>
        <dbReference type="ChEBI" id="CHEBI:18408"/>
    </cofactor>
</comment>
<dbReference type="EC" id="1.17.4.1" evidence="2 12"/>
<dbReference type="InterPro" id="IPR006141">
    <property type="entry name" value="Intein_N"/>
</dbReference>
<dbReference type="Gene3D" id="3.20.70.20">
    <property type="match status" value="2"/>
</dbReference>
<feature type="domain" description="DOD-type homing endonuclease" evidence="13">
    <location>
        <begin position="548"/>
        <end position="693"/>
    </location>
</feature>
<dbReference type="Proteomes" id="UP000192050">
    <property type="component" value="Chromosome"/>
</dbReference>
<dbReference type="InterPro" id="IPR027434">
    <property type="entry name" value="Homing_endonucl"/>
</dbReference>
<evidence type="ECO:0000256" key="7">
    <source>
        <dbReference type="ARBA" id="ARBA00023000"/>
    </source>
</evidence>
<keyword evidence="6 11" id="KW-0067">ATP-binding</keyword>
<evidence type="ECO:0000256" key="9">
    <source>
        <dbReference type="ARBA" id="ARBA00023116"/>
    </source>
</evidence>
<dbReference type="PANTHER" id="PTHR43371:SF1">
    <property type="entry name" value="RIBONUCLEOSIDE-DIPHOSPHATE REDUCTASE"/>
    <property type="match status" value="1"/>
</dbReference>
<dbReference type="InterPro" id="IPR004042">
    <property type="entry name" value="Intein_endonuc_central"/>
</dbReference>
<comment type="similarity">
    <text evidence="12">Belongs to the ribonucleoside diphosphate reductase large chain family.</text>
</comment>
<dbReference type="InterPro" id="IPR050862">
    <property type="entry name" value="RdRp_reductase_class-2"/>
</dbReference>
<evidence type="ECO:0000256" key="2">
    <source>
        <dbReference type="ARBA" id="ARBA00012274"/>
    </source>
</evidence>
<dbReference type="PROSITE" id="PS50819">
    <property type="entry name" value="INTEIN_ENDONUCLEASE"/>
    <property type="match status" value="1"/>
</dbReference>
<dbReference type="AlphaFoldDB" id="A0A1V0N5H0"/>
<keyword evidence="10" id="KW-0170">Cobalt</keyword>
<evidence type="ECO:0000256" key="1">
    <source>
        <dbReference type="ARBA" id="ARBA00001922"/>
    </source>
</evidence>
<protein>
    <recommendedName>
        <fullName evidence="2 12">Ribonucleoside-diphosphate reductase</fullName>
        <ecNumber evidence="2 12">1.17.4.1</ecNumber>
    </recommendedName>
</protein>
<dbReference type="InterPro" id="IPR030934">
    <property type="entry name" value="Intein_C"/>
</dbReference>
<dbReference type="SMART" id="SM00306">
    <property type="entry name" value="HintN"/>
    <property type="match status" value="1"/>
</dbReference>
<keyword evidence="16" id="KW-1185">Reference proteome</keyword>
<evidence type="ECO:0000256" key="11">
    <source>
        <dbReference type="PROSITE-ProRule" id="PRU00492"/>
    </source>
</evidence>
<dbReference type="NCBIfam" id="TIGR01445">
    <property type="entry name" value="intein_Nterm"/>
    <property type="match status" value="1"/>
</dbReference>
<dbReference type="PROSITE" id="PS50818">
    <property type="entry name" value="INTEIN_C_TER"/>
    <property type="match status" value="1"/>
</dbReference>
<dbReference type="SUPFAM" id="SSF48168">
    <property type="entry name" value="R1 subunit of ribonucleotide reductase, N-terminal domain"/>
    <property type="match status" value="1"/>
</dbReference>
<dbReference type="InterPro" id="IPR005144">
    <property type="entry name" value="ATP-cone_dom"/>
</dbReference>
<keyword evidence="3" id="KW-0846">Cobalamin</keyword>
<sequence length="1136" mass="127954" precursor="true">MNKVLNTVIKRDGSSVPFDKKKIAMAIFKAMLSVKIGSMEEANKLADYVAQELETSSEVPTVELIQDTVEKVLMTRRINDVSYIAAAKAYILYREKRNTIRQEKEFIGVKDDLKLSLNAVKVLEARYLFKDSEGKIIETPKQMFHRVAVHLGIIQGLYDYISYRKTGKLNEKGTVYTGITKTQDEELQRAFNELKKEKAIDGTYTEFIDFIKTKKNMINYWIEKFENMMIKLEYVPNSPTLMNAGGPLGQLSACFVLPVDDSIDSIFDTLKATAEIHKSGGGTGFSFSRLRASDDIVASTKGVASGPVSFMRIFDVTTDVIKQGGKRRGANMGILNYNHPNIMDFINSKDVENKILSNFNISVGVNDEFFEKLDNDENVDLINPRDGKVTGRVKATTLWNSIIDHAWLTADPGMIFLDEINKKNPVKNIGYIESTNPCVTGDTKIFTSEGVKKARQLYEEGNPLNVKIDGRFGGEFKPSSNVIYTGFKDIYKIQTKEGFEIKVTGDHKIYSEKNGWTEALNLKENEKIRILNEGGSFGSSGTLEEGRVLGWLVGDGHINNGNNNDRAVLNFYSQDRVFADTFRKYVNDIVRPATNNREYNVGMVNIESRNCITIASERLKEFASEYDLIEEKLNVPDKVFAGSMELQRGFLQALFEADGTVYSGQKSRHSVRLGSISLNLLKQVQMLLLNFGIYSRIYQNRKKAGMRMLPDSNREMRLYATQDFHELNISAENLIKYADSIGFISERKNSKLNGAVNSYKKAPVKPSWLARVDKIEYVGREDVYDLVEPSTHSFVANGIVVHNCGEQPLLPYESCNLGSINLAKFVEDGKFNYERYRETIDVATRFLENVVDANKFPVESIKNMTRKTRKIGLGIMGFADALIMLGIPYNSNEALEFAENVMKTLNDESHMESQKLAAERGVFPGWYGSEYEEKGIKMRNSTTTTIAPTGTISIIAGCSSSIEPLFALAFVRHVLNGQELLEVNPLLENALKSRNLWTQELMEKIAETGKLGNLDLPEDVKNLFITAQEIDPDWHVLMQATFQKYCDSGVSKTINLPFDATREDIAKSYRLAKELHCKGITVYRDRSKSQQVLYAGTNQKKSDEEHKIDLTMKMPDKLLKLGATFDPACPTGKCDL</sequence>
<dbReference type="Gene3D" id="3.10.28.10">
    <property type="entry name" value="Homing endonucleases"/>
    <property type="match status" value="1"/>
</dbReference>
<feature type="domain" description="ATP-cone" evidence="14">
    <location>
        <begin position="6"/>
        <end position="101"/>
    </location>
</feature>
<evidence type="ECO:0000313" key="16">
    <source>
        <dbReference type="Proteomes" id="UP000192050"/>
    </source>
</evidence>
<comment type="function">
    <text evidence="12">Provides the precursors necessary for DNA synthesis. Catalyzes the biosynthesis of deoxyribonucleotides from the corresponding ribonucleotides.</text>
</comment>
<dbReference type="NCBIfam" id="TIGR01443">
    <property type="entry name" value="intein_Cterm"/>
    <property type="match status" value="1"/>
</dbReference>
<dbReference type="Pfam" id="PF03477">
    <property type="entry name" value="ATP-cone"/>
    <property type="match status" value="1"/>
</dbReference>
<gene>
    <name evidence="15" type="primary">nrdA</name>
    <name evidence="15" type="ORF">FAD_1541</name>
</gene>
<evidence type="ECO:0000256" key="6">
    <source>
        <dbReference type="ARBA" id="ARBA00022840"/>
    </source>
</evidence>
<dbReference type="OrthoDB" id="6188at2157"/>
<dbReference type="InterPro" id="IPR006142">
    <property type="entry name" value="INTEIN"/>
</dbReference>
<dbReference type="Gene3D" id="2.170.16.10">
    <property type="entry name" value="Hedgehog/Intein (Hint) domain"/>
    <property type="match status" value="1"/>
</dbReference>
<evidence type="ECO:0000256" key="12">
    <source>
        <dbReference type="RuleBase" id="RU003410"/>
    </source>
</evidence>
<keyword evidence="9 12" id="KW-0215">Deoxyribonucleotide synthesis</keyword>
<keyword evidence="5" id="KW-0068">Autocatalytic cleavage</keyword>
<dbReference type="GO" id="GO:0031419">
    <property type="term" value="F:cobalamin binding"/>
    <property type="evidence" value="ECO:0007669"/>
    <property type="project" value="UniProtKB-KW"/>
</dbReference>
<dbReference type="UniPathway" id="UPA00326"/>
<dbReference type="PRINTS" id="PR00379">
    <property type="entry name" value="INTEIN"/>
</dbReference>
<dbReference type="InterPro" id="IPR013509">
    <property type="entry name" value="RNR_lsu_N"/>
</dbReference>
<evidence type="ECO:0000259" key="14">
    <source>
        <dbReference type="PROSITE" id="PS51161"/>
    </source>
</evidence>
<dbReference type="SUPFAM" id="SSF51294">
    <property type="entry name" value="Hedgehog/intein (Hint) domain"/>
    <property type="match status" value="1"/>
</dbReference>
<dbReference type="SUPFAM" id="SSF55608">
    <property type="entry name" value="Homing endonucleases"/>
    <property type="match status" value="1"/>
</dbReference>
<dbReference type="InterPro" id="IPR008926">
    <property type="entry name" value="RNR_R1-su_N"/>
</dbReference>
<comment type="catalytic activity">
    <reaction evidence="12">
        <text>a 2'-deoxyribonucleoside 5'-diphosphate + [thioredoxin]-disulfide + H2O = a ribonucleoside 5'-diphosphate + [thioredoxin]-dithiol</text>
        <dbReference type="Rhea" id="RHEA:23252"/>
        <dbReference type="Rhea" id="RHEA-COMP:10698"/>
        <dbReference type="Rhea" id="RHEA-COMP:10700"/>
        <dbReference type="ChEBI" id="CHEBI:15377"/>
        <dbReference type="ChEBI" id="CHEBI:29950"/>
        <dbReference type="ChEBI" id="CHEBI:50058"/>
        <dbReference type="ChEBI" id="CHEBI:57930"/>
        <dbReference type="ChEBI" id="CHEBI:73316"/>
        <dbReference type="EC" id="1.17.4.1"/>
    </reaction>
</comment>
<dbReference type="Pfam" id="PF14890">
    <property type="entry name" value="Intein_splicing"/>
    <property type="match status" value="1"/>
</dbReference>
<evidence type="ECO:0000256" key="3">
    <source>
        <dbReference type="ARBA" id="ARBA00022628"/>
    </source>
</evidence>
<evidence type="ECO:0000259" key="13">
    <source>
        <dbReference type="PROSITE" id="PS50819"/>
    </source>
</evidence>
<keyword evidence="7" id="KW-0651">Protein splicing</keyword>
<evidence type="ECO:0000256" key="10">
    <source>
        <dbReference type="ARBA" id="ARBA00023285"/>
    </source>
</evidence>
<dbReference type="KEGG" id="fai:FAD_1541"/>
<dbReference type="InterPro" id="IPR000788">
    <property type="entry name" value="RNR_lg_C"/>
</dbReference>
<dbReference type="PANTHER" id="PTHR43371">
    <property type="entry name" value="VITAMIN B12-DEPENDENT RIBONUCLEOTIDE REDUCTASE"/>
    <property type="match status" value="1"/>
</dbReference>
<accession>A0A1V0N5H0</accession>
<dbReference type="InterPro" id="IPR003587">
    <property type="entry name" value="Hint_dom_N"/>
</dbReference>
<dbReference type="Pfam" id="PF00317">
    <property type="entry name" value="Ribonuc_red_lgN"/>
    <property type="match status" value="1"/>
</dbReference>
<name>A0A1V0N5H0_9ARCH</name>
<dbReference type="Pfam" id="PF14528">
    <property type="entry name" value="LAGLIDADG_3"/>
    <property type="match status" value="1"/>
</dbReference>
<dbReference type="InterPro" id="IPR036844">
    <property type="entry name" value="Hint_dom_sf"/>
</dbReference>
<dbReference type="SUPFAM" id="SSF51998">
    <property type="entry name" value="PFL-like glycyl radical enzymes"/>
    <property type="match status" value="1"/>
</dbReference>
<keyword evidence="4 11" id="KW-0547">Nucleotide-binding</keyword>
<evidence type="ECO:0000256" key="5">
    <source>
        <dbReference type="ARBA" id="ARBA00022813"/>
    </source>
</evidence>
<dbReference type="EMBL" id="CP015363">
    <property type="protein sequence ID" value="ARD85390.1"/>
    <property type="molecule type" value="Genomic_DNA"/>
</dbReference>
<evidence type="ECO:0000256" key="4">
    <source>
        <dbReference type="ARBA" id="ARBA00022741"/>
    </source>
</evidence>
<dbReference type="GO" id="GO:0009263">
    <property type="term" value="P:deoxyribonucleotide biosynthetic process"/>
    <property type="evidence" value="ECO:0007669"/>
    <property type="project" value="UniProtKB-KW"/>
</dbReference>
<proteinExistence type="inferred from homology"/>
<dbReference type="GO" id="GO:0004748">
    <property type="term" value="F:ribonucleoside-diphosphate reductase activity, thioredoxin disulfide as acceptor"/>
    <property type="evidence" value="ECO:0007669"/>
    <property type="project" value="UniProtKB-EC"/>
</dbReference>
<dbReference type="InterPro" id="IPR003586">
    <property type="entry name" value="Hint_dom_C"/>
</dbReference>
<dbReference type="InterPro" id="IPR004860">
    <property type="entry name" value="LAGLIDADG_dom"/>
</dbReference>